<dbReference type="GO" id="GO:0043130">
    <property type="term" value="F:ubiquitin binding"/>
    <property type="evidence" value="ECO:0007669"/>
    <property type="project" value="TreeGrafter"/>
</dbReference>
<feature type="domain" description="Ubiquitin-like" evidence="2">
    <location>
        <begin position="1"/>
        <end position="67"/>
    </location>
</feature>
<feature type="compositionally biased region" description="Low complexity" evidence="1">
    <location>
        <begin position="66"/>
        <end position="94"/>
    </location>
</feature>
<reference evidence="3 4" key="1">
    <citation type="submission" date="2023-10" db="EMBL/GenBank/DDBJ databases">
        <title>Chromosome-scale genome assembly provides insights into flower coloration mechanisms of Canna indica.</title>
        <authorList>
            <person name="Li C."/>
        </authorList>
    </citation>
    <scope>NUCLEOTIDE SEQUENCE [LARGE SCALE GENOMIC DNA]</scope>
    <source>
        <tissue evidence="3">Flower</tissue>
    </source>
</reference>
<dbReference type="CDD" id="cd17039">
    <property type="entry name" value="Ubl_ubiquitin_like"/>
    <property type="match status" value="2"/>
</dbReference>
<dbReference type="EMBL" id="CP136893">
    <property type="protein sequence ID" value="WOL05479.1"/>
    <property type="molecule type" value="Genomic_DNA"/>
</dbReference>
<organism evidence="3 4">
    <name type="scientific">Canna indica</name>
    <name type="common">Indian-shot</name>
    <dbReference type="NCBI Taxonomy" id="4628"/>
    <lineage>
        <taxon>Eukaryota</taxon>
        <taxon>Viridiplantae</taxon>
        <taxon>Streptophyta</taxon>
        <taxon>Embryophyta</taxon>
        <taxon>Tracheophyta</taxon>
        <taxon>Spermatophyta</taxon>
        <taxon>Magnoliopsida</taxon>
        <taxon>Liliopsida</taxon>
        <taxon>Zingiberales</taxon>
        <taxon>Cannaceae</taxon>
        <taxon>Canna</taxon>
    </lineage>
</organism>
<evidence type="ECO:0000256" key="1">
    <source>
        <dbReference type="SAM" id="MobiDB-lite"/>
    </source>
</evidence>
<name>A0AAQ3KCI5_9LILI</name>
<dbReference type="GO" id="GO:0031593">
    <property type="term" value="F:polyubiquitin modification-dependent protein binding"/>
    <property type="evidence" value="ECO:0007669"/>
    <property type="project" value="TreeGrafter"/>
</dbReference>
<keyword evidence="4" id="KW-1185">Reference proteome</keyword>
<accession>A0AAQ3KCI5</accession>
<dbReference type="Gene3D" id="3.10.20.90">
    <property type="entry name" value="Phosphatidylinositol 3-kinase Catalytic Subunit, Chain A, domain 1"/>
    <property type="match status" value="1"/>
</dbReference>
<dbReference type="GO" id="GO:0043161">
    <property type="term" value="P:proteasome-mediated ubiquitin-dependent protein catabolic process"/>
    <property type="evidence" value="ECO:0007669"/>
    <property type="project" value="TreeGrafter"/>
</dbReference>
<gene>
    <name evidence="3" type="ORF">Cni_G14208</name>
</gene>
<dbReference type="SUPFAM" id="SSF54236">
    <property type="entry name" value="Ubiquitin-like"/>
    <property type="match status" value="1"/>
</dbReference>
<dbReference type="PANTHER" id="PTHR10621:SF38">
    <property type="entry name" value="UBIQUITIN DOMAIN-CONTAINING PROTEIN 7SL RNA1-RELATED"/>
    <property type="match status" value="1"/>
</dbReference>
<evidence type="ECO:0000313" key="4">
    <source>
        <dbReference type="Proteomes" id="UP001327560"/>
    </source>
</evidence>
<dbReference type="AlphaFoldDB" id="A0AAQ3KCI5"/>
<dbReference type="Proteomes" id="UP001327560">
    <property type="component" value="Chromosome 4"/>
</dbReference>
<dbReference type="PROSITE" id="PS50053">
    <property type="entry name" value="UBIQUITIN_2"/>
    <property type="match status" value="1"/>
</dbReference>
<evidence type="ECO:0000313" key="3">
    <source>
        <dbReference type="EMBL" id="WOL05479.1"/>
    </source>
</evidence>
<feature type="region of interest" description="Disordered" evidence="1">
    <location>
        <begin position="63"/>
        <end position="101"/>
    </location>
</feature>
<dbReference type="GO" id="GO:0070628">
    <property type="term" value="F:proteasome binding"/>
    <property type="evidence" value="ECO:0007669"/>
    <property type="project" value="TreeGrafter"/>
</dbReference>
<protein>
    <submittedName>
        <fullName evidence="3">Ubiquitin-NEDD8-like protein RUB2</fullName>
    </submittedName>
</protein>
<dbReference type="InterPro" id="IPR029071">
    <property type="entry name" value="Ubiquitin-like_domsf"/>
</dbReference>
<dbReference type="InterPro" id="IPR000626">
    <property type="entry name" value="Ubiquitin-like_dom"/>
</dbReference>
<evidence type="ECO:0000259" key="2">
    <source>
        <dbReference type="PROSITE" id="PS50053"/>
    </source>
</evidence>
<dbReference type="GO" id="GO:0005829">
    <property type="term" value="C:cytosol"/>
    <property type="evidence" value="ECO:0007669"/>
    <property type="project" value="TreeGrafter"/>
</dbReference>
<dbReference type="Pfam" id="PF00240">
    <property type="entry name" value="ubiquitin"/>
    <property type="match status" value="1"/>
</dbReference>
<sequence>MDVFSQTSTDKFFSLEIGFFDTARDIKDKVHKHHGFPISAQTLVFQGQAMADDNRDVNHYQLLNNSSSTSSSPPLRTAPASSSSSTCPARSGSSRPRRRRPSMFALKERVRVLEGISSSRFALVHGGVELAEERALGECWVGDGVRVCVAAAKES</sequence>
<dbReference type="PANTHER" id="PTHR10621">
    <property type="entry name" value="UV EXCISION REPAIR PROTEIN RAD23"/>
    <property type="match status" value="1"/>
</dbReference>
<proteinExistence type="predicted"/>
<dbReference type="GO" id="GO:0005654">
    <property type="term" value="C:nucleoplasm"/>
    <property type="evidence" value="ECO:0007669"/>
    <property type="project" value="TreeGrafter"/>
</dbReference>